<dbReference type="EMBL" id="LBKL01000052">
    <property type="protein sequence ID" value="KLL40152.1"/>
    <property type="molecule type" value="Genomic_DNA"/>
</dbReference>
<proteinExistence type="predicted"/>
<reference evidence="2" key="3">
    <citation type="submission" date="2023-05" db="EMBL/GenBank/DDBJ databases">
        <title>Cataloging the Phylogenetic Diversity of Human Bladder Bacteria.</title>
        <authorList>
            <person name="Du J."/>
        </authorList>
    </citation>
    <scope>NUCLEOTIDE SEQUENCE</scope>
    <source>
        <strain evidence="2">UMB8703</strain>
    </source>
</reference>
<dbReference type="InterPro" id="IPR011067">
    <property type="entry name" value="Plasmid_toxin/cell-grow_inhib"/>
</dbReference>
<evidence type="ECO:0000313" key="2">
    <source>
        <dbReference type="EMBL" id="MDK6899424.1"/>
    </source>
</evidence>
<evidence type="ECO:0000313" key="4">
    <source>
        <dbReference type="Proteomes" id="UP000035346"/>
    </source>
</evidence>
<dbReference type="SUPFAM" id="SSF50118">
    <property type="entry name" value="Cell growth inhibitor/plasmid maintenance toxic component"/>
    <property type="match status" value="1"/>
</dbReference>
<name>A0A0H1QUB7_STRAG</name>
<gene>
    <name evidence="3" type="ORF">NCTC8184_00522</name>
    <name evidence="2" type="ORF">QP229_05385</name>
    <name evidence="1" type="ORF">WA04_04380</name>
</gene>
<accession>A0A0H1QUB7</accession>
<dbReference type="AlphaFoldDB" id="A0A0H1QUB7"/>
<dbReference type="Proteomes" id="UP000035346">
    <property type="component" value="Unassembled WGS sequence"/>
</dbReference>
<reference evidence="1 4" key="1">
    <citation type="journal article" date="2015" name="PLoS ONE">
        <title>Genomic analysis reveals the molecular basis for capsule loss in the group B streptococcus population.</title>
        <authorList>
            <consortium name="DEVANI Consortium"/>
            <person name="Rosini R."/>
            <person name="Campisi E."/>
            <person name="De Chiara M."/>
            <person name="Tettelin H."/>
            <person name="Rinaudo D."/>
            <person name="Toniolo C."/>
            <person name="Metruccio M."/>
            <person name="Guidotti S."/>
            <person name="Sorensen U.B."/>
            <person name="Kilian M."/>
            <person name="Ramirez M."/>
            <person name="Janulczyk R."/>
            <person name="Donati C."/>
            <person name="Grandi G."/>
            <person name="Margarit I."/>
        </authorList>
    </citation>
    <scope>NUCLEOTIDE SEQUENCE [LARGE SCALE GENOMIC DNA]</scope>
    <source>
        <strain evidence="1 4">DK-B-USS-215</strain>
    </source>
</reference>
<dbReference type="EMBL" id="LR134265">
    <property type="protein sequence ID" value="VED64549.1"/>
    <property type="molecule type" value="Genomic_DNA"/>
</dbReference>
<evidence type="ECO:0000313" key="3">
    <source>
        <dbReference type="EMBL" id="VED64549.1"/>
    </source>
</evidence>
<evidence type="ECO:0000313" key="5">
    <source>
        <dbReference type="Proteomes" id="UP000268870"/>
    </source>
</evidence>
<dbReference type="Gene3D" id="2.30.30.110">
    <property type="match status" value="1"/>
</dbReference>
<dbReference type="Proteomes" id="UP000268870">
    <property type="component" value="Chromosome"/>
</dbReference>
<organism evidence="1 4">
    <name type="scientific">Streptococcus agalactiae</name>
    <dbReference type="NCBI Taxonomy" id="1311"/>
    <lineage>
        <taxon>Bacteria</taxon>
        <taxon>Bacillati</taxon>
        <taxon>Bacillota</taxon>
        <taxon>Bacilli</taxon>
        <taxon>Lactobacillales</taxon>
        <taxon>Streptococcaceae</taxon>
        <taxon>Streptococcus</taxon>
    </lineage>
</organism>
<evidence type="ECO:0000313" key="1">
    <source>
        <dbReference type="EMBL" id="KLL40152.1"/>
    </source>
</evidence>
<dbReference type="RefSeq" id="WP_001059490.1">
    <property type="nucleotide sequence ID" value="NZ_CABMHV010000024.1"/>
</dbReference>
<dbReference type="EMBL" id="JASOIH010000003">
    <property type="protein sequence ID" value="MDK6899424.1"/>
    <property type="molecule type" value="Genomic_DNA"/>
</dbReference>
<reference evidence="3 5" key="2">
    <citation type="submission" date="2018-12" db="EMBL/GenBank/DDBJ databases">
        <authorList>
            <consortium name="Pathogen Informatics"/>
        </authorList>
    </citation>
    <scope>NUCLEOTIDE SEQUENCE [LARGE SCALE GENOMIC DNA]</scope>
    <source>
        <strain evidence="3 5">NCTC8184</strain>
    </source>
</reference>
<sequence>MNNIEVYSVLVSCIDYADGTGSKIRPAVVVKFNNEVIRTYRLTTKYENKSDYIKSQYLEVIDWAKANLKRRSWIDTIQYYDLENKGFNIKIIGKLSDRDIERLKDFLKGRGL</sequence>
<protein>
    <submittedName>
        <fullName evidence="3">Hypothetical cytosolic protein</fullName>
    </submittedName>
</protein>
<dbReference type="KEGG" id="sagg:EN73_09655"/>
<dbReference type="Proteomes" id="UP001230629">
    <property type="component" value="Unassembled WGS sequence"/>
</dbReference>